<evidence type="ECO:0000256" key="1">
    <source>
        <dbReference type="SAM" id="MobiDB-lite"/>
    </source>
</evidence>
<keyword evidence="3" id="KW-1185">Reference proteome</keyword>
<feature type="region of interest" description="Disordered" evidence="1">
    <location>
        <begin position="217"/>
        <end position="271"/>
    </location>
</feature>
<accession>A0A9N9HRY3</accession>
<feature type="region of interest" description="Disordered" evidence="1">
    <location>
        <begin position="85"/>
        <end position="108"/>
    </location>
</feature>
<feature type="non-terminal residue" evidence="2">
    <location>
        <position position="381"/>
    </location>
</feature>
<organism evidence="2 3">
    <name type="scientific">Funneliformis mosseae</name>
    <name type="common">Endomycorrhizal fungus</name>
    <name type="synonym">Glomus mosseae</name>
    <dbReference type="NCBI Taxonomy" id="27381"/>
    <lineage>
        <taxon>Eukaryota</taxon>
        <taxon>Fungi</taxon>
        <taxon>Fungi incertae sedis</taxon>
        <taxon>Mucoromycota</taxon>
        <taxon>Glomeromycotina</taxon>
        <taxon>Glomeromycetes</taxon>
        <taxon>Glomerales</taxon>
        <taxon>Glomeraceae</taxon>
        <taxon>Funneliformis</taxon>
    </lineage>
</organism>
<feature type="compositionally biased region" description="Polar residues" evidence="1">
    <location>
        <begin position="85"/>
        <end position="94"/>
    </location>
</feature>
<feature type="compositionally biased region" description="Acidic residues" evidence="1">
    <location>
        <begin position="232"/>
        <end position="244"/>
    </location>
</feature>
<dbReference type="AlphaFoldDB" id="A0A9N9HRY3"/>
<dbReference type="Proteomes" id="UP000789375">
    <property type="component" value="Unassembled WGS sequence"/>
</dbReference>
<feature type="compositionally biased region" description="Acidic residues" evidence="1">
    <location>
        <begin position="96"/>
        <end position="108"/>
    </location>
</feature>
<gene>
    <name evidence="2" type="ORF">FMOSSE_LOCUS13883</name>
</gene>
<sequence length="381" mass="43333">IGREINYLYDAMTKSSESSTSESSSAEEAYTIEKEPRESVFTPLNKVIQVNKKSGNKKVKYKRYLSCSVNINQLIIELGKLTSNGVESPNTPVDNNIEEPEESDIEDQTDNIQSSNIYKVQLKRDRSLKSLALSILKYLPEDILHEEPDFSSIKSHDTIQNCEVCRECDKPVLTENPPRSLVLNVCGDIVHRTYARKPDKRCVLECSCGIADDKDPSLSSEEIDMDEKNNEDGEVESTLLEETDSASNSKSKKRVNENTDSSASKKSKKRDLDEDSNILKRLIRELSSDTTRISITNAEEEGYKEHEALKKLYDEVKDQLSKEVTKNAIQKKSNRARKVYDLFFRITNNKIQQMVFIRRIKSFSATSISNLSDDNIRYVAS</sequence>
<reference evidence="2" key="1">
    <citation type="submission" date="2021-06" db="EMBL/GenBank/DDBJ databases">
        <authorList>
            <person name="Kallberg Y."/>
            <person name="Tangrot J."/>
            <person name="Rosling A."/>
        </authorList>
    </citation>
    <scope>NUCLEOTIDE SEQUENCE</scope>
    <source>
        <strain evidence="2">87-6 pot B 2015</strain>
    </source>
</reference>
<protein>
    <submittedName>
        <fullName evidence="2">15337_t:CDS:1</fullName>
    </submittedName>
</protein>
<feature type="compositionally biased region" description="Low complexity" evidence="1">
    <location>
        <begin position="15"/>
        <end position="29"/>
    </location>
</feature>
<proteinExistence type="predicted"/>
<dbReference type="EMBL" id="CAJVPP010009137">
    <property type="protein sequence ID" value="CAG8702408.1"/>
    <property type="molecule type" value="Genomic_DNA"/>
</dbReference>
<evidence type="ECO:0000313" key="2">
    <source>
        <dbReference type="EMBL" id="CAG8702408.1"/>
    </source>
</evidence>
<evidence type="ECO:0000313" key="3">
    <source>
        <dbReference type="Proteomes" id="UP000789375"/>
    </source>
</evidence>
<feature type="region of interest" description="Disordered" evidence="1">
    <location>
        <begin position="11"/>
        <end position="35"/>
    </location>
</feature>
<comment type="caution">
    <text evidence="2">The sequence shown here is derived from an EMBL/GenBank/DDBJ whole genome shotgun (WGS) entry which is preliminary data.</text>
</comment>
<name>A0A9N9HRY3_FUNMO</name>